<organism evidence="2 3">
    <name type="scientific">Phanerochaete carnosa (strain HHB-10118-sp)</name>
    <name type="common">White-rot fungus</name>
    <name type="synonym">Peniophora carnosa</name>
    <dbReference type="NCBI Taxonomy" id="650164"/>
    <lineage>
        <taxon>Eukaryota</taxon>
        <taxon>Fungi</taxon>
        <taxon>Dikarya</taxon>
        <taxon>Basidiomycota</taxon>
        <taxon>Agaricomycotina</taxon>
        <taxon>Agaricomycetes</taxon>
        <taxon>Polyporales</taxon>
        <taxon>Phanerochaetaceae</taxon>
        <taxon>Phanerochaete</taxon>
    </lineage>
</organism>
<gene>
    <name evidence="2" type="ORF">PHACADRAFT_202103</name>
</gene>
<dbReference type="EMBL" id="JH930587">
    <property type="protein sequence ID" value="EKM49028.1"/>
    <property type="molecule type" value="Genomic_DNA"/>
</dbReference>
<proteinExistence type="predicted"/>
<dbReference type="InParanoid" id="K5VD27"/>
<reference evidence="2 3" key="1">
    <citation type="journal article" date="2012" name="BMC Genomics">
        <title>Comparative genomics of the white-rot fungi, Phanerochaete carnosa and P. chrysosporium, to elucidate the genetic basis of the distinct wood types they colonize.</title>
        <authorList>
            <person name="Suzuki H."/>
            <person name="MacDonald J."/>
            <person name="Syed K."/>
            <person name="Salamov A."/>
            <person name="Hori C."/>
            <person name="Aerts A."/>
            <person name="Henrissat B."/>
            <person name="Wiebenga A."/>
            <person name="vanKuyk P.A."/>
            <person name="Barry K."/>
            <person name="Lindquist E."/>
            <person name="LaButti K."/>
            <person name="Lapidus A."/>
            <person name="Lucas S."/>
            <person name="Coutinho P."/>
            <person name="Gong Y."/>
            <person name="Samejima M."/>
            <person name="Mahadevan R."/>
            <person name="Abou-Zaid M."/>
            <person name="de Vries R.P."/>
            <person name="Igarashi K."/>
            <person name="Yadav J.S."/>
            <person name="Grigoriev I.V."/>
            <person name="Master E.R."/>
        </authorList>
    </citation>
    <scope>NUCLEOTIDE SEQUENCE [LARGE SCALE GENOMIC DNA]</scope>
    <source>
        <strain evidence="2 3">HHB-10118-sp</strain>
    </source>
</reference>
<feature type="compositionally biased region" description="Polar residues" evidence="1">
    <location>
        <begin position="73"/>
        <end position="92"/>
    </location>
</feature>
<evidence type="ECO:0000313" key="3">
    <source>
        <dbReference type="Proteomes" id="UP000008370"/>
    </source>
</evidence>
<dbReference type="RefSeq" id="XP_007402419.1">
    <property type="nucleotide sequence ID" value="XM_007402357.1"/>
</dbReference>
<evidence type="ECO:0000256" key="1">
    <source>
        <dbReference type="SAM" id="MobiDB-lite"/>
    </source>
</evidence>
<dbReference type="HOGENOM" id="CLU_1402890_0_0_1"/>
<dbReference type="GeneID" id="18911799"/>
<dbReference type="Proteomes" id="UP000008370">
    <property type="component" value="Unassembled WGS sequence"/>
</dbReference>
<protein>
    <submittedName>
        <fullName evidence="2">Uncharacterized protein</fullName>
    </submittedName>
</protein>
<dbReference type="KEGG" id="pco:PHACADRAFT_202103"/>
<evidence type="ECO:0000313" key="2">
    <source>
        <dbReference type="EMBL" id="EKM49028.1"/>
    </source>
</evidence>
<dbReference type="AlphaFoldDB" id="K5VD27"/>
<name>K5VD27_PHACS</name>
<feature type="region of interest" description="Disordered" evidence="1">
    <location>
        <begin position="73"/>
        <end position="115"/>
    </location>
</feature>
<feature type="region of interest" description="Disordered" evidence="1">
    <location>
        <begin position="1"/>
        <end position="24"/>
    </location>
</feature>
<keyword evidence="3" id="KW-1185">Reference proteome</keyword>
<sequence length="194" mass="20723">MDVDLATQEGLEQLGIDQDGVDNGMPTAPEFNMPFMMCYGLNGNPTGSNKHDDGNNDSSAKKLRRALFLTLSPTGSFIGSTPPSEHSPSMNGKNEDEGDSREDVDETEEDPTNGVALTLRNKALKRHKANDSSRHTATVPTTLASNATTLISNPHATALPSDTSNSTALAGNTDATDRVQATLLHWLLEQCVNN</sequence>
<accession>K5VD27</accession>
<feature type="compositionally biased region" description="Acidic residues" evidence="1">
    <location>
        <begin position="96"/>
        <end position="111"/>
    </location>
</feature>